<feature type="domain" description="HTH gntR-type" evidence="4">
    <location>
        <begin position="8"/>
        <end position="75"/>
    </location>
</feature>
<dbReference type="EMBL" id="JALPRY010000006">
    <property type="protein sequence ID" value="MCK8779255.1"/>
    <property type="molecule type" value="Genomic_DNA"/>
</dbReference>
<evidence type="ECO:0000259" key="4">
    <source>
        <dbReference type="PROSITE" id="PS50949"/>
    </source>
</evidence>
<keyword evidence="2" id="KW-0238">DNA-binding</keyword>
<dbReference type="Pfam" id="PF00392">
    <property type="entry name" value="GntR"/>
    <property type="match status" value="1"/>
</dbReference>
<dbReference type="InterPro" id="IPR008920">
    <property type="entry name" value="TF_FadR/GntR_C"/>
</dbReference>
<evidence type="ECO:0000256" key="1">
    <source>
        <dbReference type="ARBA" id="ARBA00023015"/>
    </source>
</evidence>
<dbReference type="Proteomes" id="UP001202827">
    <property type="component" value="Unassembled WGS sequence"/>
</dbReference>
<keyword evidence="3" id="KW-0804">Transcription</keyword>
<dbReference type="Gene3D" id="1.10.10.10">
    <property type="entry name" value="Winged helix-like DNA-binding domain superfamily/Winged helix DNA-binding domain"/>
    <property type="match status" value="1"/>
</dbReference>
<dbReference type="RefSeq" id="WP_118852160.1">
    <property type="nucleotide sequence ID" value="NZ_JALPRY010000006.1"/>
</dbReference>
<keyword evidence="1" id="KW-0805">Transcription regulation</keyword>
<dbReference type="PANTHER" id="PTHR43537:SF41">
    <property type="entry name" value="TRANSCRIPTIONAL REGULATORY PROTEIN"/>
    <property type="match status" value="1"/>
</dbReference>
<dbReference type="PROSITE" id="PS50949">
    <property type="entry name" value="HTH_GNTR"/>
    <property type="match status" value="1"/>
</dbReference>
<dbReference type="SMART" id="SM00895">
    <property type="entry name" value="FCD"/>
    <property type="match status" value="1"/>
</dbReference>
<evidence type="ECO:0000313" key="6">
    <source>
        <dbReference type="Proteomes" id="UP001202827"/>
    </source>
</evidence>
<dbReference type="PANTHER" id="PTHR43537">
    <property type="entry name" value="TRANSCRIPTIONAL REGULATOR, GNTR FAMILY"/>
    <property type="match status" value="1"/>
</dbReference>
<evidence type="ECO:0000313" key="5">
    <source>
        <dbReference type="EMBL" id="MCK8779255.1"/>
    </source>
</evidence>
<reference evidence="5 6" key="1">
    <citation type="submission" date="2022-04" db="EMBL/GenBank/DDBJ databases">
        <title>Rhizobium coralii sp. nov., isolated from coral Turbinaria peltata.</title>
        <authorList>
            <person name="Sun H."/>
        </authorList>
    </citation>
    <scope>NUCLEOTIDE SEQUENCE [LARGE SCALE GENOMIC DNA]</scope>
    <source>
        <strain evidence="5 6">NTR19</strain>
    </source>
</reference>
<dbReference type="InterPro" id="IPR036390">
    <property type="entry name" value="WH_DNA-bd_sf"/>
</dbReference>
<protein>
    <submittedName>
        <fullName evidence="5">GntR family transcriptional regulator</fullName>
    </submittedName>
</protein>
<dbReference type="InterPro" id="IPR036388">
    <property type="entry name" value="WH-like_DNA-bd_sf"/>
</dbReference>
<organism evidence="5 6">
    <name type="scientific">Neorhizobium turbinariae</name>
    <dbReference type="NCBI Taxonomy" id="2937795"/>
    <lineage>
        <taxon>Bacteria</taxon>
        <taxon>Pseudomonadati</taxon>
        <taxon>Pseudomonadota</taxon>
        <taxon>Alphaproteobacteria</taxon>
        <taxon>Hyphomicrobiales</taxon>
        <taxon>Rhizobiaceae</taxon>
        <taxon>Rhizobium/Agrobacterium group</taxon>
        <taxon>Neorhizobium</taxon>
    </lineage>
</organism>
<evidence type="ECO:0000256" key="3">
    <source>
        <dbReference type="ARBA" id="ARBA00023163"/>
    </source>
</evidence>
<name>A0ABT0IN06_9HYPH</name>
<dbReference type="SUPFAM" id="SSF48008">
    <property type="entry name" value="GntR ligand-binding domain-like"/>
    <property type="match status" value="1"/>
</dbReference>
<keyword evidence="6" id="KW-1185">Reference proteome</keyword>
<sequence length="218" mass="24227">MVTKLKHKTLSGALLDEIRQAILSGQYASGSQLRQDALAEAYGVSRIPVREVLLQLEAEGLVKILPQRGAVVSEISREDIDDVFDLRMILEPRLLLASAPLLDEADLSALDVRQDNYVKAIATGQRDNYGRLNAELHMAIYHRATMPKSQQIVASLLQTSDRYTRLQLSSQAAMEKAMSEHAEMIRLIKARRSDEAAELLKLHIGSVRTDLLKVLNGS</sequence>
<dbReference type="InterPro" id="IPR011711">
    <property type="entry name" value="GntR_C"/>
</dbReference>
<dbReference type="Gene3D" id="1.20.120.530">
    <property type="entry name" value="GntR ligand-binding domain-like"/>
    <property type="match status" value="1"/>
</dbReference>
<evidence type="ECO:0000256" key="2">
    <source>
        <dbReference type="ARBA" id="ARBA00023125"/>
    </source>
</evidence>
<dbReference type="Pfam" id="PF07729">
    <property type="entry name" value="FCD"/>
    <property type="match status" value="1"/>
</dbReference>
<dbReference type="CDD" id="cd07377">
    <property type="entry name" value="WHTH_GntR"/>
    <property type="match status" value="1"/>
</dbReference>
<dbReference type="PRINTS" id="PR00035">
    <property type="entry name" value="HTHGNTR"/>
</dbReference>
<comment type="caution">
    <text evidence="5">The sequence shown here is derived from an EMBL/GenBank/DDBJ whole genome shotgun (WGS) entry which is preliminary data.</text>
</comment>
<dbReference type="SMART" id="SM00345">
    <property type="entry name" value="HTH_GNTR"/>
    <property type="match status" value="1"/>
</dbReference>
<dbReference type="SUPFAM" id="SSF46785">
    <property type="entry name" value="Winged helix' DNA-binding domain"/>
    <property type="match status" value="1"/>
</dbReference>
<gene>
    <name evidence="5" type="ORF">M0654_04580</name>
</gene>
<proteinExistence type="predicted"/>
<accession>A0ABT0IN06</accession>
<dbReference type="InterPro" id="IPR000524">
    <property type="entry name" value="Tscrpt_reg_HTH_GntR"/>
</dbReference>